<keyword evidence="2" id="KW-1185">Reference proteome</keyword>
<organism evidence="1 2">
    <name type="scientific">Penstemon smallii</name>
    <dbReference type="NCBI Taxonomy" id="265156"/>
    <lineage>
        <taxon>Eukaryota</taxon>
        <taxon>Viridiplantae</taxon>
        <taxon>Streptophyta</taxon>
        <taxon>Embryophyta</taxon>
        <taxon>Tracheophyta</taxon>
        <taxon>Spermatophyta</taxon>
        <taxon>Magnoliopsida</taxon>
        <taxon>eudicotyledons</taxon>
        <taxon>Gunneridae</taxon>
        <taxon>Pentapetalae</taxon>
        <taxon>asterids</taxon>
        <taxon>lamiids</taxon>
        <taxon>Lamiales</taxon>
        <taxon>Plantaginaceae</taxon>
        <taxon>Cheloneae</taxon>
        <taxon>Penstemon</taxon>
    </lineage>
</organism>
<reference evidence="1 2" key="1">
    <citation type="submission" date="2024-12" db="EMBL/GenBank/DDBJ databases">
        <title>The unique morphological basis and parallel evolutionary history of personate flowers in Penstemon.</title>
        <authorList>
            <person name="Depatie T.H."/>
            <person name="Wessinger C.A."/>
        </authorList>
    </citation>
    <scope>NUCLEOTIDE SEQUENCE [LARGE SCALE GENOMIC DNA]</scope>
    <source>
        <strain evidence="1">WTNN_2</strain>
        <tissue evidence="1">Leaf</tissue>
    </source>
</reference>
<sequence>MLYIWTMEATLYQNQSCIFIPVLNHYYICHPSTRGTQIKDTKNTSDAIEPSKYIFQQVKILRHGLTRYNVKFVACKCFCPYAFLHNQIWWHDSTLRARLPNLNCSLLCKSTKPKPVLVGKWYTPFMFVKEGRVRDQVERSMYYEITLEQRWEQVFTRKKNDESSSSFLLLGTKQCGVRRIYVDDGWILFMSYETEGGDLSVGLRVEVVQRMKWEQERGGWKKGKDWKENRDWIEFGCYVLVERFNFRRMDGSLAMAYDFKHTHQIKTIWE</sequence>
<accession>A0ABD3SHU8</accession>
<dbReference type="PANTHER" id="PTHR31050:SF3">
    <property type="entry name" value="OS08G0412800 PROTEIN"/>
    <property type="match status" value="1"/>
</dbReference>
<evidence type="ECO:0000313" key="1">
    <source>
        <dbReference type="EMBL" id="KAL3824040.1"/>
    </source>
</evidence>
<dbReference type="EMBL" id="JBJXBP010000006">
    <property type="protein sequence ID" value="KAL3824040.1"/>
    <property type="molecule type" value="Genomic_DNA"/>
</dbReference>
<name>A0ABD3SHU8_9LAMI</name>
<comment type="caution">
    <text evidence="1">The sequence shown here is derived from an EMBL/GenBank/DDBJ whole genome shotgun (WGS) entry which is preliminary data.</text>
</comment>
<dbReference type="Proteomes" id="UP001634393">
    <property type="component" value="Unassembled WGS sequence"/>
</dbReference>
<dbReference type="PANTHER" id="PTHR31050">
    <property type="entry name" value="OS08G0413200 PROTEIN"/>
    <property type="match status" value="1"/>
</dbReference>
<dbReference type="AlphaFoldDB" id="A0ABD3SHU8"/>
<protein>
    <submittedName>
        <fullName evidence="1">Uncharacterized protein</fullName>
    </submittedName>
</protein>
<evidence type="ECO:0000313" key="2">
    <source>
        <dbReference type="Proteomes" id="UP001634393"/>
    </source>
</evidence>
<proteinExistence type="predicted"/>
<gene>
    <name evidence="1" type="ORF">ACJIZ3_020069</name>
</gene>